<evidence type="ECO:0000313" key="2">
    <source>
        <dbReference type="Proteomes" id="UP000315082"/>
    </source>
</evidence>
<keyword evidence="2" id="KW-1185">Reference proteome</keyword>
<reference evidence="1 2" key="1">
    <citation type="submission" date="2019-02" db="EMBL/GenBank/DDBJ databases">
        <title>Deep-cultivation of Planctomycetes and their phenomic and genomic characterization uncovers novel biology.</title>
        <authorList>
            <person name="Wiegand S."/>
            <person name="Jogler M."/>
            <person name="Boedeker C."/>
            <person name="Pinto D."/>
            <person name="Vollmers J."/>
            <person name="Rivas-Marin E."/>
            <person name="Kohn T."/>
            <person name="Peeters S.H."/>
            <person name="Heuer A."/>
            <person name="Rast P."/>
            <person name="Oberbeckmann S."/>
            <person name="Bunk B."/>
            <person name="Jeske O."/>
            <person name="Meyerdierks A."/>
            <person name="Storesund J.E."/>
            <person name="Kallscheuer N."/>
            <person name="Luecker S."/>
            <person name="Lage O.M."/>
            <person name="Pohl T."/>
            <person name="Merkel B.J."/>
            <person name="Hornburger P."/>
            <person name="Mueller R.-W."/>
            <person name="Bruemmer F."/>
            <person name="Labrenz M."/>
            <person name="Spormann A.M."/>
            <person name="Op den Camp H."/>
            <person name="Overmann J."/>
            <person name="Amann R."/>
            <person name="Jetten M.S.M."/>
            <person name="Mascher T."/>
            <person name="Medema M.H."/>
            <person name="Devos D.P."/>
            <person name="Kaster A.-K."/>
            <person name="Ovreas L."/>
            <person name="Rohde M."/>
            <person name="Galperin M.Y."/>
            <person name="Jogler C."/>
        </authorList>
    </citation>
    <scope>NUCLEOTIDE SEQUENCE [LARGE SCALE GENOMIC DNA]</scope>
    <source>
        <strain evidence="1 2">Poly24</strain>
    </source>
</reference>
<dbReference type="EMBL" id="CP036348">
    <property type="protein sequence ID" value="QDV69044.1"/>
    <property type="molecule type" value="Genomic_DNA"/>
</dbReference>
<gene>
    <name evidence="1" type="ORF">Poly24_27580</name>
</gene>
<protein>
    <submittedName>
        <fullName evidence="1">Uncharacterized protein</fullName>
    </submittedName>
</protein>
<dbReference type="KEGG" id="rcf:Poly24_27580"/>
<dbReference type="Proteomes" id="UP000315082">
    <property type="component" value="Chromosome"/>
</dbReference>
<proteinExistence type="predicted"/>
<name>A0A518JU17_9BACT</name>
<sequence length="221" mass="25301">MLNETPIWEFQAKQPLIRWYGHVRLLTDKVVGQWFCLDRQAGLVHWEHNLHPDEIVDIVDGVIVANERRRQHIGSLRYGCYGISLDTGEVSWTSHSSGLVENGLPICRRIKPVPNCGELWSGRKILQDAFRHLLRQCFIALSIEMNAIARSPLGMILDQFEMFVGWDVLLCHGFSSGLTTGDGFEKCVCKPNLIVFVPAQTSTVRHYDRVFAVYHRFSHVE</sequence>
<organism evidence="1 2">
    <name type="scientific">Rosistilla carotiformis</name>
    <dbReference type="NCBI Taxonomy" id="2528017"/>
    <lineage>
        <taxon>Bacteria</taxon>
        <taxon>Pseudomonadati</taxon>
        <taxon>Planctomycetota</taxon>
        <taxon>Planctomycetia</taxon>
        <taxon>Pirellulales</taxon>
        <taxon>Pirellulaceae</taxon>
        <taxon>Rosistilla</taxon>
    </lineage>
</organism>
<evidence type="ECO:0000313" key="1">
    <source>
        <dbReference type="EMBL" id="QDV69044.1"/>
    </source>
</evidence>
<accession>A0A518JU17</accession>
<dbReference type="AlphaFoldDB" id="A0A518JU17"/>